<evidence type="ECO:0000313" key="3">
    <source>
        <dbReference type="Proteomes" id="UP001430953"/>
    </source>
</evidence>
<feature type="transmembrane region" description="Helical" evidence="1">
    <location>
        <begin position="16"/>
        <end position="35"/>
    </location>
</feature>
<accession>A0AAW2G527</accession>
<comment type="caution">
    <text evidence="2">The sequence shown here is derived from an EMBL/GenBank/DDBJ whole genome shotgun (WGS) entry which is preliminary data.</text>
</comment>
<evidence type="ECO:0000313" key="2">
    <source>
        <dbReference type="EMBL" id="KAL0122628.1"/>
    </source>
</evidence>
<keyword evidence="3" id="KW-1185">Reference proteome</keyword>
<evidence type="ECO:0008006" key="4">
    <source>
        <dbReference type="Google" id="ProtNLM"/>
    </source>
</evidence>
<name>A0AAW2G527_9HYME</name>
<keyword evidence="1" id="KW-0812">Transmembrane</keyword>
<organism evidence="2 3">
    <name type="scientific">Cardiocondyla obscurior</name>
    <dbReference type="NCBI Taxonomy" id="286306"/>
    <lineage>
        <taxon>Eukaryota</taxon>
        <taxon>Metazoa</taxon>
        <taxon>Ecdysozoa</taxon>
        <taxon>Arthropoda</taxon>
        <taxon>Hexapoda</taxon>
        <taxon>Insecta</taxon>
        <taxon>Pterygota</taxon>
        <taxon>Neoptera</taxon>
        <taxon>Endopterygota</taxon>
        <taxon>Hymenoptera</taxon>
        <taxon>Apocrita</taxon>
        <taxon>Aculeata</taxon>
        <taxon>Formicoidea</taxon>
        <taxon>Formicidae</taxon>
        <taxon>Myrmicinae</taxon>
        <taxon>Cardiocondyla</taxon>
    </lineage>
</organism>
<dbReference type="EMBL" id="JADYXP020000006">
    <property type="protein sequence ID" value="KAL0122628.1"/>
    <property type="molecule type" value="Genomic_DNA"/>
</dbReference>
<protein>
    <recommendedName>
        <fullName evidence="4">Secreted protein</fullName>
    </recommendedName>
</protein>
<evidence type="ECO:0000256" key="1">
    <source>
        <dbReference type="SAM" id="Phobius"/>
    </source>
</evidence>
<gene>
    <name evidence="2" type="ORF">PUN28_007381</name>
</gene>
<reference evidence="2 3" key="1">
    <citation type="submission" date="2023-03" db="EMBL/GenBank/DDBJ databases">
        <title>High recombination rates correlate with genetic variation in Cardiocondyla obscurior ants.</title>
        <authorList>
            <person name="Errbii M."/>
        </authorList>
    </citation>
    <scope>NUCLEOTIDE SEQUENCE [LARGE SCALE GENOMIC DNA]</scope>
    <source>
        <strain evidence="2">Alpha-2009</strain>
        <tissue evidence="2">Whole body</tissue>
    </source>
</reference>
<keyword evidence="1" id="KW-0472">Membrane</keyword>
<dbReference type="Proteomes" id="UP001430953">
    <property type="component" value="Unassembled WGS sequence"/>
</dbReference>
<proteinExistence type="predicted"/>
<dbReference type="AlphaFoldDB" id="A0AAW2G527"/>
<keyword evidence="1" id="KW-1133">Transmembrane helix</keyword>
<sequence length="122" mass="13613">MFAHSFSIFSRLSRSFLIFVGCCGCFVSCCLFCILPDRSCCPRRVITSFSEQPVSLLVLEDVDIDEGDSLGFSFFSSKRFSKLDSYLPFLPINNCCCDCCDGCCVCLGFCVTDSASSFRFLR</sequence>